<dbReference type="Proteomes" id="UP000821865">
    <property type="component" value="Chromosome 9"/>
</dbReference>
<name>A0ACB8C6E0_DERSI</name>
<reference evidence="1" key="1">
    <citation type="submission" date="2020-05" db="EMBL/GenBank/DDBJ databases">
        <title>Large-scale comparative analyses of tick genomes elucidate their genetic diversity and vector capacities.</title>
        <authorList>
            <person name="Jia N."/>
            <person name="Wang J."/>
            <person name="Shi W."/>
            <person name="Du L."/>
            <person name="Sun Y."/>
            <person name="Zhan W."/>
            <person name="Jiang J."/>
            <person name="Wang Q."/>
            <person name="Zhang B."/>
            <person name="Ji P."/>
            <person name="Sakyi L.B."/>
            <person name="Cui X."/>
            <person name="Yuan T."/>
            <person name="Jiang B."/>
            <person name="Yang W."/>
            <person name="Lam T.T.-Y."/>
            <person name="Chang Q."/>
            <person name="Ding S."/>
            <person name="Wang X."/>
            <person name="Zhu J."/>
            <person name="Ruan X."/>
            <person name="Zhao L."/>
            <person name="Wei J."/>
            <person name="Que T."/>
            <person name="Du C."/>
            <person name="Cheng J."/>
            <person name="Dai P."/>
            <person name="Han X."/>
            <person name="Huang E."/>
            <person name="Gao Y."/>
            <person name="Liu J."/>
            <person name="Shao H."/>
            <person name="Ye R."/>
            <person name="Li L."/>
            <person name="Wei W."/>
            <person name="Wang X."/>
            <person name="Wang C."/>
            <person name="Yang T."/>
            <person name="Huo Q."/>
            <person name="Li W."/>
            <person name="Guo W."/>
            <person name="Chen H."/>
            <person name="Zhou L."/>
            <person name="Ni X."/>
            <person name="Tian J."/>
            <person name="Zhou Y."/>
            <person name="Sheng Y."/>
            <person name="Liu T."/>
            <person name="Pan Y."/>
            <person name="Xia L."/>
            <person name="Li J."/>
            <person name="Zhao F."/>
            <person name="Cao W."/>
        </authorList>
    </citation>
    <scope>NUCLEOTIDE SEQUENCE</scope>
    <source>
        <strain evidence="1">Dsil-2018</strain>
    </source>
</reference>
<dbReference type="EMBL" id="CM023478">
    <property type="protein sequence ID" value="KAH7934390.1"/>
    <property type="molecule type" value="Genomic_DNA"/>
</dbReference>
<proteinExistence type="predicted"/>
<evidence type="ECO:0000313" key="2">
    <source>
        <dbReference type="Proteomes" id="UP000821865"/>
    </source>
</evidence>
<gene>
    <name evidence="1" type="ORF">HPB49_025442</name>
</gene>
<keyword evidence="2" id="KW-1185">Reference proteome</keyword>
<protein>
    <submittedName>
        <fullName evidence="1">Uncharacterized protein</fullName>
    </submittedName>
</protein>
<evidence type="ECO:0000313" key="1">
    <source>
        <dbReference type="EMBL" id="KAH7934390.1"/>
    </source>
</evidence>
<sequence length="375" mass="42902">MTLLQVIVGPPQSLNLRNVVWHGFVRPEEVDSRYAYLLICIVLSLGEQMMQRHGVDGQDIQRRKCFSLERHAVMLDDFHDVDFSRDHFLSILESSPLVLPGQMAYWQTCMNLLGKALYAECLTLALPQLECVLRVLYTKVNDCSHRLLTAEVLAKEMESGLPNAVRVALGDPHFVQEAIHKLHHLCTNRVIGEGTIANQKIGEMDTYLELLRTSVADSAPATVFRPRKELMVVTLLRRMCDEACITLDQLNDTLASRAENQNLRGLRSRRRENFRRLLESVPVLCDGISLTLWIIFCCIRRVNDTELLDELQFDKFLRILKALVKFLENLHSQTSPSQNRWDESCKLCRDCVALLLRHLNNDSTTLYSSLSGRVL</sequence>
<accession>A0ACB8C6E0</accession>
<comment type="caution">
    <text evidence="1">The sequence shown here is derived from an EMBL/GenBank/DDBJ whole genome shotgun (WGS) entry which is preliminary data.</text>
</comment>
<organism evidence="1 2">
    <name type="scientific">Dermacentor silvarum</name>
    <name type="common">Tick</name>
    <dbReference type="NCBI Taxonomy" id="543639"/>
    <lineage>
        <taxon>Eukaryota</taxon>
        <taxon>Metazoa</taxon>
        <taxon>Ecdysozoa</taxon>
        <taxon>Arthropoda</taxon>
        <taxon>Chelicerata</taxon>
        <taxon>Arachnida</taxon>
        <taxon>Acari</taxon>
        <taxon>Parasitiformes</taxon>
        <taxon>Ixodida</taxon>
        <taxon>Ixodoidea</taxon>
        <taxon>Ixodidae</taxon>
        <taxon>Rhipicephalinae</taxon>
        <taxon>Dermacentor</taxon>
    </lineage>
</organism>